<dbReference type="InterPro" id="IPR002347">
    <property type="entry name" value="SDR_fam"/>
</dbReference>
<dbReference type="Pfam" id="PF13561">
    <property type="entry name" value="adh_short_C2"/>
    <property type="match status" value="1"/>
</dbReference>
<dbReference type="GO" id="GO:0047936">
    <property type="term" value="F:glucose 1-dehydrogenase [NAD(P)+] activity"/>
    <property type="evidence" value="ECO:0007669"/>
    <property type="project" value="UniProtKB-EC"/>
</dbReference>
<dbReference type="PANTHER" id="PTHR24321:SF8">
    <property type="entry name" value="ESTRADIOL 17-BETA-DEHYDROGENASE 8-RELATED"/>
    <property type="match status" value="1"/>
</dbReference>
<sequence>MRLENKVAIITGGGTGIGKETALLFAKEGAKVVITDINQESGSQAVKDIQTNGGEALFVHHDVNKEDDWKKVSEETIKTFGKVDVLFNNAGIYIIKPVAEIELEEWNRLMSINVTGVFLGMKHIMPLMAKQNKGSVINASSIAGLIGSPGHVLYGASKGAVRIMTKDAAMEYASVGVRVNSIHPGYIDTGMADYASQVTGNSKEQLGKNLFPLGHLGSVKDVANTVLFLASDESAYSTGAEFVIDGGATAR</sequence>
<evidence type="ECO:0000256" key="2">
    <source>
        <dbReference type="ARBA" id="ARBA00023002"/>
    </source>
</evidence>
<dbReference type="Proteomes" id="UP001527882">
    <property type="component" value="Unassembled WGS sequence"/>
</dbReference>
<dbReference type="SUPFAM" id="SSF51735">
    <property type="entry name" value="NAD(P)-binding Rossmann-fold domains"/>
    <property type="match status" value="1"/>
</dbReference>
<organism evidence="3 4">
    <name type="scientific">Paenibacillus gyeongsangnamensis</name>
    <dbReference type="NCBI Taxonomy" id="3388067"/>
    <lineage>
        <taxon>Bacteria</taxon>
        <taxon>Bacillati</taxon>
        <taxon>Bacillota</taxon>
        <taxon>Bacilli</taxon>
        <taxon>Bacillales</taxon>
        <taxon>Paenibacillaceae</taxon>
        <taxon>Paenibacillus</taxon>
    </lineage>
</organism>
<dbReference type="PANTHER" id="PTHR24321">
    <property type="entry name" value="DEHYDROGENASES, SHORT CHAIN"/>
    <property type="match status" value="1"/>
</dbReference>
<evidence type="ECO:0000313" key="3">
    <source>
        <dbReference type="EMBL" id="MCZ8510910.1"/>
    </source>
</evidence>
<protein>
    <submittedName>
        <fullName evidence="3">Glucose 1-dehydrogenase</fullName>
        <ecNumber evidence="3">1.1.1.47</ecNumber>
    </submittedName>
</protein>
<dbReference type="PRINTS" id="PR00081">
    <property type="entry name" value="GDHRDH"/>
</dbReference>
<evidence type="ECO:0000313" key="4">
    <source>
        <dbReference type="Proteomes" id="UP001527882"/>
    </source>
</evidence>
<dbReference type="InterPro" id="IPR020904">
    <property type="entry name" value="Sc_DH/Rdtase_CS"/>
</dbReference>
<keyword evidence="2 3" id="KW-0560">Oxidoreductase</keyword>
<dbReference type="InterPro" id="IPR036291">
    <property type="entry name" value="NAD(P)-bd_dom_sf"/>
</dbReference>
<dbReference type="EMBL" id="JAQAGZ010000001">
    <property type="protein sequence ID" value="MCZ8510910.1"/>
    <property type="molecule type" value="Genomic_DNA"/>
</dbReference>
<dbReference type="NCBIfam" id="NF005559">
    <property type="entry name" value="PRK07231.1"/>
    <property type="match status" value="1"/>
</dbReference>
<dbReference type="PRINTS" id="PR00080">
    <property type="entry name" value="SDRFAMILY"/>
</dbReference>
<dbReference type="Gene3D" id="3.40.50.720">
    <property type="entry name" value="NAD(P)-binding Rossmann-like Domain"/>
    <property type="match status" value="1"/>
</dbReference>
<reference evidence="3 4" key="1">
    <citation type="submission" date="2022-12" db="EMBL/GenBank/DDBJ databases">
        <title>Draft genome sequence of Paenibacillus sp. dW9.</title>
        <authorList>
            <person name="Choi E.-W."/>
            <person name="Kim D.-U."/>
        </authorList>
    </citation>
    <scope>NUCLEOTIDE SEQUENCE [LARGE SCALE GENOMIC DNA]</scope>
    <source>
        <strain evidence="4">dW9</strain>
    </source>
</reference>
<dbReference type="PROSITE" id="PS00061">
    <property type="entry name" value="ADH_SHORT"/>
    <property type="match status" value="1"/>
</dbReference>
<accession>A0ABT4Q2I0</accession>
<gene>
    <name evidence="3" type="ORF">O9H85_00350</name>
</gene>
<dbReference type="RefSeq" id="WP_269879284.1">
    <property type="nucleotide sequence ID" value="NZ_JAQAGZ010000001.1"/>
</dbReference>
<keyword evidence="4" id="KW-1185">Reference proteome</keyword>
<comment type="caution">
    <text evidence="3">The sequence shown here is derived from an EMBL/GenBank/DDBJ whole genome shotgun (WGS) entry which is preliminary data.</text>
</comment>
<dbReference type="EC" id="1.1.1.47" evidence="3"/>
<proteinExistence type="inferred from homology"/>
<name>A0ABT4Q2I0_9BACL</name>
<comment type="similarity">
    <text evidence="1">Belongs to the short-chain dehydrogenases/reductases (SDR) family.</text>
</comment>
<evidence type="ECO:0000256" key="1">
    <source>
        <dbReference type="ARBA" id="ARBA00006484"/>
    </source>
</evidence>